<organism evidence="1 2">
    <name type="scientific">Pseudomonas flavocrustae</name>
    <dbReference type="NCBI Taxonomy" id="2991719"/>
    <lineage>
        <taxon>Bacteria</taxon>
        <taxon>Pseudomonadati</taxon>
        <taxon>Pseudomonadota</taxon>
        <taxon>Gammaproteobacteria</taxon>
        <taxon>Pseudomonadales</taxon>
        <taxon>Pseudomonadaceae</taxon>
        <taxon>Pseudomonas</taxon>
    </lineage>
</organism>
<comment type="caution">
    <text evidence="1">The sequence shown here is derived from an EMBL/GenBank/DDBJ whole genome shotgun (WGS) entry which is preliminary data.</text>
</comment>
<dbReference type="EMBL" id="JAPDIQ010000002">
    <property type="protein sequence ID" value="MDH4762803.1"/>
    <property type="molecule type" value="Genomic_DNA"/>
</dbReference>
<gene>
    <name evidence="1" type="ORF">OMP44_07805</name>
</gene>
<name>A0ABT6IEH4_9PSED</name>
<dbReference type="Proteomes" id="UP001157461">
    <property type="component" value="Unassembled WGS sequence"/>
</dbReference>
<keyword evidence="2" id="KW-1185">Reference proteome</keyword>
<dbReference type="RefSeq" id="WP_273862510.1">
    <property type="nucleotide sequence ID" value="NZ_JAPDIQ010000002.1"/>
</dbReference>
<proteinExistence type="predicted"/>
<accession>A0ABT6IEH4</accession>
<evidence type="ECO:0000313" key="1">
    <source>
        <dbReference type="EMBL" id="MDH4762803.1"/>
    </source>
</evidence>
<protein>
    <submittedName>
        <fullName evidence="1">Uncharacterized protein</fullName>
    </submittedName>
</protein>
<sequence length="73" mass="7696">MNAPVKEQKVINAIAIGTCVSAIVLLLSFAEATIAANSWAPQSGTETEKDISVALSVNKDSDALRVQAQRPDK</sequence>
<reference evidence="1 2" key="1">
    <citation type="submission" date="2022-10" db="EMBL/GenBank/DDBJ databases">
        <title>A novel Pseudomonas species, isolated from Passiflora incarnata leaves.</title>
        <authorList>
            <person name="Cueva-Yesquen L.G."/>
            <person name="Fantinatti-Garboggini F."/>
        </authorList>
    </citation>
    <scope>NUCLEOTIDE SEQUENCE [LARGE SCALE GENOMIC DNA]</scope>
    <source>
        <strain evidence="1 2">CBMAI 2609</strain>
    </source>
</reference>
<evidence type="ECO:0000313" key="2">
    <source>
        <dbReference type="Proteomes" id="UP001157461"/>
    </source>
</evidence>